<evidence type="ECO:0000313" key="7">
    <source>
        <dbReference type="Proteomes" id="UP001291653"/>
    </source>
</evidence>
<keyword evidence="4" id="KW-0411">Iron-sulfur</keyword>
<keyword evidence="3" id="KW-0408">Iron</keyword>
<accession>A0ABQ5P595</accession>
<evidence type="ECO:0000256" key="2">
    <source>
        <dbReference type="ARBA" id="ARBA00022723"/>
    </source>
</evidence>
<evidence type="ECO:0000259" key="5">
    <source>
        <dbReference type="PROSITE" id="PS51296"/>
    </source>
</evidence>
<dbReference type="PROSITE" id="PS51296">
    <property type="entry name" value="RIESKE"/>
    <property type="match status" value="1"/>
</dbReference>
<evidence type="ECO:0000313" key="6">
    <source>
        <dbReference type="EMBL" id="GLF97755.1"/>
    </source>
</evidence>
<dbReference type="InterPro" id="IPR017941">
    <property type="entry name" value="Rieske_2Fe-2S"/>
</dbReference>
<dbReference type="EMBL" id="BSBI01000012">
    <property type="protein sequence ID" value="GLF97755.1"/>
    <property type="molecule type" value="Genomic_DNA"/>
</dbReference>
<evidence type="ECO:0000256" key="3">
    <source>
        <dbReference type="ARBA" id="ARBA00023004"/>
    </source>
</evidence>
<dbReference type="InterPro" id="IPR036922">
    <property type="entry name" value="Rieske_2Fe-2S_sf"/>
</dbReference>
<proteinExistence type="predicted"/>
<reference evidence="6 7" key="1">
    <citation type="submission" date="2022-10" db="EMBL/GenBank/DDBJ databases">
        <title>Draft genome sequence of Streptomyces sp. YSPA8.</title>
        <authorList>
            <person name="Moriuchi R."/>
            <person name="Dohra H."/>
            <person name="Yamamura H."/>
            <person name="Kodani S."/>
        </authorList>
    </citation>
    <scope>NUCLEOTIDE SEQUENCE [LARGE SCALE GENOMIC DNA]</scope>
    <source>
        <strain evidence="6 7">YSPA8</strain>
    </source>
</reference>
<dbReference type="Pfam" id="PF00355">
    <property type="entry name" value="Rieske"/>
    <property type="match status" value="1"/>
</dbReference>
<evidence type="ECO:0000256" key="4">
    <source>
        <dbReference type="ARBA" id="ARBA00023014"/>
    </source>
</evidence>
<dbReference type="Gene3D" id="2.102.10.10">
    <property type="entry name" value="Rieske [2Fe-2S] iron-sulphur domain"/>
    <property type="match status" value="1"/>
</dbReference>
<organism evidence="6 7">
    <name type="scientific">Streptomyces yaizuensis</name>
    <dbReference type="NCBI Taxonomy" id="2989713"/>
    <lineage>
        <taxon>Bacteria</taxon>
        <taxon>Bacillati</taxon>
        <taxon>Actinomycetota</taxon>
        <taxon>Actinomycetes</taxon>
        <taxon>Kitasatosporales</taxon>
        <taxon>Streptomycetaceae</taxon>
        <taxon>Streptomyces</taxon>
    </lineage>
</organism>
<sequence>MLVVTLAAEGRGNCVTVDDTPYIYAHTARGGFLMRARCPHRGGPLHLAELTPEGRRLVCPWHERKTSMAAMSANLPAVRSGSTVTAVVPHDPGATVVVSHVPLSADLARDCAAPGLGKEAA</sequence>
<keyword evidence="2" id="KW-0479">Metal-binding</keyword>
<gene>
    <name evidence="6" type="ORF">SYYSPA8_25680</name>
</gene>
<dbReference type="Proteomes" id="UP001291653">
    <property type="component" value="Unassembled WGS sequence"/>
</dbReference>
<dbReference type="SUPFAM" id="SSF50022">
    <property type="entry name" value="ISP domain"/>
    <property type="match status" value="1"/>
</dbReference>
<feature type="domain" description="Rieske" evidence="5">
    <location>
        <begin position="1"/>
        <end position="62"/>
    </location>
</feature>
<protein>
    <submittedName>
        <fullName evidence="6">Rieske 2Fe-2S domain-containing protein</fullName>
    </submittedName>
</protein>
<name>A0ABQ5P595_9ACTN</name>
<keyword evidence="1" id="KW-0001">2Fe-2S</keyword>
<evidence type="ECO:0000256" key="1">
    <source>
        <dbReference type="ARBA" id="ARBA00022714"/>
    </source>
</evidence>
<keyword evidence="7" id="KW-1185">Reference proteome</keyword>
<dbReference type="RefSeq" id="WP_323449747.1">
    <property type="nucleotide sequence ID" value="NZ_BSBI01000012.1"/>
</dbReference>
<comment type="caution">
    <text evidence="6">The sequence shown here is derived from an EMBL/GenBank/DDBJ whole genome shotgun (WGS) entry which is preliminary data.</text>
</comment>